<protein>
    <submittedName>
        <fullName evidence="1">Uncharacterized protein</fullName>
    </submittedName>
</protein>
<reference evidence="1 2" key="1">
    <citation type="journal article" date="2019" name="Genome Biol. Evol.">
        <title>Insights into the evolution of the New World diploid cottons (Gossypium, subgenus Houzingenia) based on genome sequencing.</title>
        <authorList>
            <person name="Grover C.E."/>
            <person name="Arick M.A. 2nd"/>
            <person name="Thrash A."/>
            <person name="Conover J.L."/>
            <person name="Sanders W.S."/>
            <person name="Peterson D.G."/>
            <person name="Frelichowski J.E."/>
            <person name="Scheffler J.A."/>
            <person name="Scheffler B.E."/>
            <person name="Wendel J.F."/>
        </authorList>
    </citation>
    <scope>NUCLEOTIDE SEQUENCE [LARGE SCALE GENOMIC DNA]</scope>
    <source>
        <strain evidence="1">1</strain>
        <tissue evidence="1">Leaf</tissue>
    </source>
</reference>
<accession>A0A7J9NCZ6</accession>
<comment type="caution">
    <text evidence="1">The sequence shown here is derived from an EMBL/GenBank/DDBJ whole genome shotgun (WGS) entry which is preliminary data.</text>
</comment>
<gene>
    <name evidence="1" type="ORF">Goshw_028501</name>
</gene>
<evidence type="ECO:0000313" key="2">
    <source>
        <dbReference type="Proteomes" id="UP000593576"/>
    </source>
</evidence>
<sequence length="51" mass="5978">MASLFHVWEGRFGTYNRRIYDLTTVSEDPSQQSICESGLCPDILEEINEYY</sequence>
<dbReference type="OrthoDB" id="10384686at2759"/>
<name>A0A7J9NCZ6_GOSSC</name>
<dbReference type="EMBL" id="JABFAF010278675">
    <property type="protein sequence ID" value="MBA0881074.1"/>
    <property type="molecule type" value="Genomic_DNA"/>
</dbReference>
<proteinExistence type="predicted"/>
<keyword evidence="2" id="KW-1185">Reference proteome</keyword>
<organism evidence="1 2">
    <name type="scientific">Gossypium schwendimanii</name>
    <name type="common">Cotton</name>
    <dbReference type="NCBI Taxonomy" id="34291"/>
    <lineage>
        <taxon>Eukaryota</taxon>
        <taxon>Viridiplantae</taxon>
        <taxon>Streptophyta</taxon>
        <taxon>Embryophyta</taxon>
        <taxon>Tracheophyta</taxon>
        <taxon>Spermatophyta</taxon>
        <taxon>Magnoliopsida</taxon>
        <taxon>eudicotyledons</taxon>
        <taxon>Gunneridae</taxon>
        <taxon>Pentapetalae</taxon>
        <taxon>rosids</taxon>
        <taxon>malvids</taxon>
        <taxon>Malvales</taxon>
        <taxon>Malvaceae</taxon>
        <taxon>Malvoideae</taxon>
        <taxon>Gossypium</taxon>
    </lineage>
</organism>
<dbReference type="AlphaFoldDB" id="A0A7J9NCZ6"/>
<evidence type="ECO:0000313" key="1">
    <source>
        <dbReference type="EMBL" id="MBA0881074.1"/>
    </source>
</evidence>
<dbReference type="Proteomes" id="UP000593576">
    <property type="component" value="Unassembled WGS sequence"/>
</dbReference>